<dbReference type="SUPFAM" id="SSF51735">
    <property type="entry name" value="NAD(P)-binding Rossmann-fold domains"/>
    <property type="match status" value="1"/>
</dbReference>
<evidence type="ECO:0000256" key="3">
    <source>
        <dbReference type="SAM" id="SignalP"/>
    </source>
</evidence>
<feature type="signal peptide" evidence="3">
    <location>
        <begin position="1"/>
        <end position="22"/>
    </location>
</feature>
<dbReference type="PANTHER" id="PTHR43899:SF13">
    <property type="entry name" value="RH59310P"/>
    <property type="match status" value="1"/>
</dbReference>
<name>A0AAW2YUM7_9EUKA</name>
<comment type="similarity">
    <text evidence="1">Belongs to the short-chain dehydrogenases/reductases (SDR) family.</text>
</comment>
<gene>
    <name evidence="4" type="ORF">AKO1_006950</name>
</gene>
<dbReference type="Proteomes" id="UP001431209">
    <property type="component" value="Unassembled WGS sequence"/>
</dbReference>
<accession>A0AAW2YUM7</accession>
<sequence length="289" mass="31703">MKTILLLGVTLIIALTSRLVQKQAIDDKDFKQRYGPWCVIAGGSDGLGEAYARQFAKRGINLVLISRTKEKLHNTSQAISLQYGVEVRALVGDLFNTRQVIQDLDDMTRDVEVGSLVYNAAYYSVGSYYNQTTNNIQDSIDICIKTPSLMVNSFLNSFKKRGSGGIMIVSSILGLFGTKKLPMYAAVKSFQTVLAKSIWDEAREYGVDVTSPVLGVTSTPASDKVRSLCSPFSEQTPEDAAYESVAHMYSRVGPVINAGWYNKVVSSVLHVMPSSISTQFVWPLILGSC</sequence>
<evidence type="ECO:0000256" key="2">
    <source>
        <dbReference type="ARBA" id="ARBA00023002"/>
    </source>
</evidence>
<evidence type="ECO:0000256" key="1">
    <source>
        <dbReference type="ARBA" id="ARBA00006484"/>
    </source>
</evidence>
<keyword evidence="5" id="KW-1185">Reference proteome</keyword>
<dbReference type="Gene3D" id="3.40.50.720">
    <property type="entry name" value="NAD(P)-binding Rossmann-like Domain"/>
    <property type="match status" value="1"/>
</dbReference>
<dbReference type="AlphaFoldDB" id="A0AAW2YUM7"/>
<dbReference type="InterPro" id="IPR051019">
    <property type="entry name" value="VLCFA-Steroid_DH"/>
</dbReference>
<reference evidence="4 5" key="1">
    <citation type="submission" date="2024-03" db="EMBL/GenBank/DDBJ databases">
        <title>The Acrasis kona genome and developmental transcriptomes reveal deep origins of eukaryotic multicellular pathways.</title>
        <authorList>
            <person name="Sheikh S."/>
            <person name="Fu C.-J."/>
            <person name="Brown M.W."/>
            <person name="Baldauf S.L."/>
        </authorList>
    </citation>
    <scope>NUCLEOTIDE SEQUENCE [LARGE SCALE GENOMIC DNA]</scope>
    <source>
        <strain evidence="4 5">ATCC MYA-3509</strain>
    </source>
</reference>
<dbReference type="EMBL" id="JAOPGA020000687">
    <property type="protein sequence ID" value="KAL0480789.1"/>
    <property type="molecule type" value="Genomic_DNA"/>
</dbReference>
<evidence type="ECO:0000313" key="5">
    <source>
        <dbReference type="Proteomes" id="UP001431209"/>
    </source>
</evidence>
<comment type="caution">
    <text evidence="4">The sequence shown here is derived from an EMBL/GenBank/DDBJ whole genome shotgun (WGS) entry which is preliminary data.</text>
</comment>
<dbReference type="InterPro" id="IPR002347">
    <property type="entry name" value="SDR_fam"/>
</dbReference>
<proteinExistence type="inferred from homology"/>
<dbReference type="PRINTS" id="PR00081">
    <property type="entry name" value="GDHRDH"/>
</dbReference>
<dbReference type="PANTHER" id="PTHR43899">
    <property type="entry name" value="RH59310P"/>
    <property type="match status" value="1"/>
</dbReference>
<dbReference type="Pfam" id="PF00106">
    <property type="entry name" value="adh_short"/>
    <property type="match status" value="1"/>
</dbReference>
<dbReference type="GO" id="GO:0016491">
    <property type="term" value="F:oxidoreductase activity"/>
    <property type="evidence" value="ECO:0007669"/>
    <property type="project" value="UniProtKB-KW"/>
</dbReference>
<dbReference type="InterPro" id="IPR036291">
    <property type="entry name" value="NAD(P)-bd_dom_sf"/>
</dbReference>
<organism evidence="4 5">
    <name type="scientific">Acrasis kona</name>
    <dbReference type="NCBI Taxonomy" id="1008807"/>
    <lineage>
        <taxon>Eukaryota</taxon>
        <taxon>Discoba</taxon>
        <taxon>Heterolobosea</taxon>
        <taxon>Tetramitia</taxon>
        <taxon>Eutetramitia</taxon>
        <taxon>Acrasidae</taxon>
        <taxon>Acrasis</taxon>
    </lineage>
</organism>
<protein>
    <submittedName>
        <fullName evidence="4">Hydroxysteroid dehydrogenase-like protein</fullName>
    </submittedName>
</protein>
<keyword evidence="2" id="KW-0560">Oxidoreductase</keyword>
<evidence type="ECO:0000313" key="4">
    <source>
        <dbReference type="EMBL" id="KAL0480789.1"/>
    </source>
</evidence>
<feature type="chain" id="PRO_5043340871" evidence="3">
    <location>
        <begin position="23"/>
        <end position="289"/>
    </location>
</feature>
<keyword evidence="3" id="KW-0732">Signal</keyword>